<feature type="transmembrane region" description="Helical" evidence="6">
    <location>
        <begin position="93"/>
        <end position="121"/>
    </location>
</feature>
<gene>
    <name evidence="7" type="ORF">CAL15_11985</name>
</gene>
<dbReference type="PANTHER" id="PTHR30294">
    <property type="entry name" value="MEMBRANE COMPONENT OF ABC TRANSPORTER YHHJ-RELATED"/>
    <property type="match status" value="1"/>
</dbReference>
<sequence>MRALAALYRKELRTDFGSPVALAVLAVFWALSGYLFSFNLFFVSTGQMVTAFHNMTILLILVMPLVSMRAFAEEARQGTLELLLTLPLSDAALVAAKFCAGLTMLLLMLAGTGVAVLPLVWYGQPDYGPILGGYIGVFLYGAVFLAIGIAVSSACSNQVVAASITWGILVLLWFIDYPAALDALPALSPLFQAMSLSAQHVDYIRGVLPGPASVTLASMGLFALVVAALNLKRWRLR</sequence>
<dbReference type="InterPro" id="IPR051449">
    <property type="entry name" value="ABC-2_transporter_component"/>
</dbReference>
<dbReference type="AlphaFoldDB" id="A0A1W6ZD15"/>
<evidence type="ECO:0000313" key="7">
    <source>
        <dbReference type="EMBL" id="ARP95030.1"/>
    </source>
</evidence>
<proteinExistence type="predicted"/>
<keyword evidence="2" id="KW-1003">Cell membrane</keyword>
<dbReference type="KEGG" id="bgm:CAL15_11985"/>
<dbReference type="OrthoDB" id="9794512at2"/>
<feature type="transmembrane region" description="Helical" evidence="6">
    <location>
        <begin position="127"/>
        <end position="151"/>
    </location>
</feature>
<evidence type="ECO:0000256" key="4">
    <source>
        <dbReference type="ARBA" id="ARBA00022989"/>
    </source>
</evidence>
<evidence type="ECO:0000256" key="3">
    <source>
        <dbReference type="ARBA" id="ARBA00022692"/>
    </source>
</evidence>
<keyword evidence="8" id="KW-1185">Reference proteome</keyword>
<feature type="transmembrane region" description="Helical" evidence="6">
    <location>
        <begin position="158"/>
        <end position="175"/>
    </location>
</feature>
<evidence type="ECO:0000256" key="2">
    <source>
        <dbReference type="ARBA" id="ARBA00022475"/>
    </source>
</evidence>
<dbReference type="STRING" id="463040.CAL15_11985"/>
<keyword evidence="4 6" id="KW-1133">Transmembrane helix</keyword>
<reference evidence="7 8" key="1">
    <citation type="submission" date="2017-05" db="EMBL/GenBank/DDBJ databases">
        <title>Complete and WGS of Bordetella genogroups.</title>
        <authorList>
            <person name="Spilker T."/>
            <person name="LiPuma J."/>
        </authorList>
    </citation>
    <scope>NUCLEOTIDE SEQUENCE [LARGE SCALE GENOMIC DNA]</scope>
    <source>
        <strain evidence="7 8">AU7206</strain>
    </source>
</reference>
<dbReference type="GO" id="GO:0005886">
    <property type="term" value="C:plasma membrane"/>
    <property type="evidence" value="ECO:0007669"/>
    <property type="project" value="UniProtKB-SubCell"/>
</dbReference>
<evidence type="ECO:0000256" key="1">
    <source>
        <dbReference type="ARBA" id="ARBA00004651"/>
    </source>
</evidence>
<dbReference type="Proteomes" id="UP000194161">
    <property type="component" value="Chromosome"/>
</dbReference>
<feature type="transmembrane region" description="Helical" evidence="6">
    <location>
        <begin position="20"/>
        <end position="43"/>
    </location>
</feature>
<keyword evidence="3 6" id="KW-0812">Transmembrane</keyword>
<evidence type="ECO:0000313" key="8">
    <source>
        <dbReference type="Proteomes" id="UP000194161"/>
    </source>
</evidence>
<feature type="transmembrane region" description="Helical" evidence="6">
    <location>
        <begin position="212"/>
        <end position="231"/>
    </location>
</feature>
<name>A0A1W6ZD15_9BORD</name>
<evidence type="ECO:0000256" key="5">
    <source>
        <dbReference type="ARBA" id="ARBA00023136"/>
    </source>
</evidence>
<dbReference type="Pfam" id="PF12679">
    <property type="entry name" value="ABC2_membrane_2"/>
    <property type="match status" value="1"/>
</dbReference>
<feature type="transmembrane region" description="Helical" evidence="6">
    <location>
        <begin position="55"/>
        <end position="72"/>
    </location>
</feature>
<organism evidence="7 8">
    <name type="scientific">Bordetella genomosp. 13</name>
    <dbReference type="NCBI Taxonomy" id="463040"/>
    <lineage>
        <taxon>Bacteria</taxon>
        <taxon>Pseudomonadati</taxon>
        <taxon>Pseudomonadota</taxon>
        <taxon>Betaproteobacteria</taxon>
        <taxon>Burkholderiales</taxon>
        <taxon>Alcaligenaceae</taxon>
        <taxon>Bordetella</taxon>
    </lineage>
</organism>
<dbReference type="PANTHER" id="PTHR30294:SF29">
    <property type="entry name" value="MULTIDRUG ABC TRANSPORTER PERMEASE YBHS-RELATED"/>
    <property type="match status" value="1"/>
</dbReference>
<dbReference type="RefSeq" id="WP_086078795.1">
    <property type="nucleotide sequence ID" value="NZ_CP021111.1"/>
</dbReference>
<dbReference type="EMBL" id="CP021111">
    <property type="protein sequence ID" value="ARP95030.1"/>
    <property type="molecule type" value="Genomic_DNA"/>
</dbReference>
<evidence type="ECO:0000256" key="6">
    <source>
        <dbReference type="SAM" id="Phobius"/>
    </source>
</evidence>
<keyword evidence="5 6" id="KW-0472">Membrane</keyword>
<accession>A0A1W6ZD15</accession>
<dbReference type="GO" id="GO:0140359">
    <property type="term" value="F:ABC-type transporter activity"/>
    <property type="evidence" value="ECO:0007669"/>
    <property type="project" value="InterPro"/>
</dbReference>
<protein>
    <submittedName>
        <fullName evidence="7">ABC transporter permease</fullName>
    </submittedName>
</protein>
<comment type="subcellular location">
    <subcellularLocation>
        <location evidence="1">Cell membrane</location>
        <topology evidence="1">Multi-pass membrane protein</topology>
    </subcellularLocation>
</comment>